<evidence type="ECO:0000313" key="2">
    <source>
        <dbReference type="EMBL" id="GEO87713.1"/>
    </source>
</evidence>
<feature type="signal peptide" evidence="1">
    <location>
        <begin position="1"/>
        <end position="26"/>
    </location>
</feature>
<organism evidence="2 3">
    <name type="scientific">Aeromicrobium flavum</name>
    <dbReference type="NCBI Taxonomy" id="416568"/>
    <lineage>
        <taxon>Bacteria</taxon>
        <taxon>Bacillati</taxon>
        <taxon>Actinomycetota</taxon>
        <taxon>Actinomycetes</taxon>
        <taxon>Propionibacteriales</taxon>
        <taxon>Nocardioidaceae</taxon>
        <taxon>Aeromicrobium</taxon>
    </lineage>
</organism>
<keyword evidence="3" id="KW-1185">Reference proteome</keyword>
<accession>A0A512HQH7</accession>
<sequence>MRRSQLIPAAIAGAALVGGLAAPAAADSATRRDPSGDAPARIDITKVRYSHLSDRVRVSAKIPELGRSGTAELTVSQYEIFEAGYIVRIRKHRGEKARVALLYFDHFDVKKQKCRGVSGTWGEQVIRLKVPRSCLKKRGHATEELTLQLFTSFGTTGEQVDEAPQATSLPRS</sequence>
<keyword evidence="1" id="KW-0732">Signal</keyword>
<reference evidence="2 3" key="1">
    <citation type="submission" date="2019-07" db="EMBL/GenBank/DDBJ databases">
        <title>Whole genome shotgun sequence of Aeromicrobium flavum NBRC 107625.</title>
        <authorList>
            <person name="Hosoyama A."/>
            <person name="Uohara A."/>
            <person name="Ohji S."/>
            <person name="Ichikawa N."/>
        </authorList>
    </citation>
    <scope>NUCLEOTIDE SEQUENCE [LARGE SCALE GENOMIC DNA]</scope>
    <source>
        <strain evidence="2 3">NBRC 107625</strain>
    </source>
</reference>
<protein>
    <submittedName>
        <fullName evidence="2">Uncharacterized protein</fullName>
    </submittedName>
</protein>
<evidence type="ECO:0000313" key="3">
    <source>
        <dbReference type="Proteomes" id="UP000321769"/>
    </source>
</evidence>
<gene>
    <name evidence="2" type="ORF">AFL01nite_00400</name>
</gene>
<name>A0A512HQH7_9ACTN</name>
<proteinExistence type="predicted"/>
<dbReference type="AlphaFoldDB" id="A0A512HQH7"/>
<dbReference type="EMBL" id="BJZQ01000001">
    <property type="protein sequence ID" value="GEO87713.1"/>
    <property type="molecule type" value="Genomic_DNA"/>
</dbReference>
<dbReference type="Proteomes" id="UP000321769">
    <property type="component" value="Unassembled WGS sequence"/>
</dbReference>
<dbReference type="RefSeq" id="WP_146825080.1">
    <property type="nucleotide sequence ID" value="NZ_BAAAYQ010000001.1"/>
</dbReference>
<feature type="chain" id="PRO_5022006411" evidence="1">
    <location>
        <begin position="27"/>
        <end position="172"/>
    </location>
</feature>
<evidence type="ECO:0000256" key="1">
    <source>
        <dbReference type="SAM" id="SignalP"/>
    </source>
</evidence>
<dbReference type="OrthoDB" id="3827597at2"/>
<comment type="caution">
    <text evidence="2">The sequence shown here is derived from an EMBL/GenBank/DDBJ whole genome shotgun (WGS) entry which is preliminary data.</text>
</comment>